<protein>
    <submittedName>
        <fullName evidence="2">Uncharacterized protein</fullName>
    </submittedName>
</protein>
<feature type="region of interest" description="Disordered" evidence="1">
    <location>
        <begin position="1"/>
        <end position="58"/>
    </location>
</feature>
<reference evidence="2 3" key="1">
    <citation type="journal article" date="2015" name="Nature">
        <title>rRNA introns, odd ribosomes, and small enigmatic genomes across a large radiation of phyla.</title>
        <authorList>
            <person name="Brown C.T."/>
            <person name="Hug L.A."/>
            <person name="Thomas B.C."/>
            <person name="Sharon I."/>
            <person name="Castelle C.J."/>
            <person name="Singh A."/>
            <person name="Wilkins M.J."/>
            <person name="Williams K.H."/>
            <person name="Banfield J.F."/>
        </authorList>
    </citation>
    <scope>NUCLEOTIDE SEQUENCE [LARGE SCALE GENOMIC DNA]</scope>
</reference>
<dbReference type="STRING" id="1618563.UU12_C0020G0024"/>
<evidence type="ECO:0000313" key="2">
    <source>
        <dbReference type="EMBL" id="KKR70503.1"/>
    </source>
</evidence>
<accession>A0A0G0T0A7</accession>
<name>A0A0G0T0A7_9BACT</name>
<organism evidence="2 3">
    <name type="scientific">Candidatus Woesebacteria bacterium GW2011_GWA2_40_7b</name>
    <dbReference type="NCBI Taxonomy" id="1618563"/>
    <lineage>
        <taxon>Bacteria</taxon>
        <taxon>Candidatus Woeseibacteriota</taxon>
    </lineage>
</organism>
<comment type="caution">
    <text evidence="2">The sequence shown here is derived from an EMBL/GenBank/DDBJ whole genome shotgun (WGS) entry which is preliminary data.</text>
</comment>
<evidence type="ECO:0000313" key="3">
    <source>
        <dbReference type="Proteomes" id="UP000034562"/>
    </source>
</evidence>
<proteinExistence type="predicted"/>
<evidence type="ECO:0000256" key="1">
    <source>
        <dbReference type="SAM" id="MobiDB-lite"/>
    </source>
</evidence>
<dbReference type="Proteomes" id="UP000034562">
    <property type="component" value="Unassembled WGS sequence"/>
</dbReference>
<feature type="compositionally biased region" description="Basic and acidic residues" evidence="1">
    <location>
        <begin position="36"/>
        <end position="50"/>
    </location>
</feature>
<gene>
    <name evidence="2" type="ORF">UU12_C0020G0024</name>
</gene>
<feature type="compositionally biased region" description="Low complexity" evidence="1">
    <location>
        <begin position="1"/>
        <end position="16"/>
    </location>
</feature>
<dbReference type="EMBL" id="LBZK01000020">
    <property type="protein sequence ID" value="KKR70503.1"/>
    <property type="molecule type" value="Genomic_DNA"/>
</dbReference>
<dbReference type="AlphaFoldDB" id="A0A0G0T0A7"/>
<sequence>MTNLQQQKAAIDAQAQKTKDEADRTATQQRQAAADEESKKVRQTAEEEVAKIQYDAQR</sequence>